<dbReference type="InterPro" id="IPR018060">
    <property type="entry name" value="HTH_AraC"/>
</dbReference>
<dbReference type="SUPFAM" id="SSF46689">
    <property type="entry name" value="Homeodomain-like"/>
    <property type="match status" value="2"/>
</dbReference>
<dbReference type="InterPro" id="IPR014710">
    <property type="entry name" value="RmlC-like_jellyroll"/>
</dbReference>
<protein>
    <submittedName>
        <fullName evidence="5">AraC family transcriptional regulator</fullName>
    </submittedName>
</protein>
<dbReference type="InterPro" id="IPR018062">
    <property type="entry name" value="HTH_AraC-typ_CS"/>
</dbReference>
<dbReference type="Pfam" id="PF12833">
    <property type="entry name" value="HTH_18"/>
    <property type="match status" value="1"/>
</dbReference>
<dbReference type="SMART" id="SM00342">
    <property type="entry name" value="HTH_ARAC"/>
    <property type="match status" value="1"/>
</dbReference>
<evidence type="ECO:0000313" key="6">
    <source>
        <dbReference type="Proteomes" id="UP000266552"/>
    </source>
</evidence>
<dbReference type="SUPFAM" id="SSF51215">
    <property type="entry name" value="Regulatory protein AraC"/>
    <property type="match status" value="1"/>
</dbReference>
<accession>A0A385TJ53</accession>
<keyword evidence="6" id="KW-1185">Reference proteome</keyword>
<keyword evidence="2" id="KW-0238">DNA-binding</keyword>
<dbReference type="PROSITE" id="PS00041">
    <property type="entry name" value="HTH_ARAC_FAMILY_1"/>
    <property type="match status" value="1"/>
</dbReference>
<dbReference type="Pfam" id="PF02311">
    <property type="entry name" value="AraC_binding"/>
    <property type="match status" value="1"/>
</dbReference>
<keyword evidence="3" id="KW-0804">Transcription</keyword>
<organism evidence="5 6">
    <name type="scientific">Paenibacillus lautus</name>
    <name type="common">Bacillus lautus</name>
    <dbReference type="NCBI Taxonomy" id="1401"/>
    <lineage>
        <taxon>Bacteria</taxon>
        <taxon>Bacillati</taxon>
        <taxon>Bacillota</taxon>
        <taxon>Bacilli</taxon>
        <taxon>Bacillales</taxon>
        <taxon>Paenibacillaceae</taxon>
        <taxon>Paenibacillus</taxon>
    </lineage>
</organism>
<dbReference type="PANTHER" id="PTHR43280:SF28">
    <property type="entry name" value="HTH-TYPE TRANSCRIPTIONAL ACTIVATOR RHAS"/>
    <property type="match status" value="1"/>
</dbReference>
<dbReference type="PRINTS" id="PR00032">
    <property type="entry name" value="HTHARAC"/>
</dbReference>
<feature type="domain" description="HTH araC/xylS-type" evidence="4">
    <location>
        <begin position="185"/>
        <end position="283"/>
    </location>
</feature>
<reference evidence="5 6" key="1">
    <citation type="submission" date="2018-09" db="EMBL/GenBank/DDBJ databases">
        <title>Genome Sequence of Paenibacillus lautus Strain E7593-69, Azo Dye-Degrading Bacteria, Isolated from Commercial Tattoo Inks.</title>
        <authorList>
            <person name="Nho S.W."/>
            <person name="Kim S.-J."/>
            <person name="Kweon O."/>
            <person name="Cerniglia C.E."/>
        </authorList>
    </citation>
    <scope>NUCLEOTIDE SEQUENCE [LARGE SCALE GENOMIC DNA]</scope>
    <source>
        <strain evidence="5 6">E7593-69</strain>
    </source>
</reference>
<proteinExistence type="predicted"/>
<dbReference type="InterPro" id="IPR003313">
    <property type="entry name" value="AraC-bd"/>
</dbReference>
<sequence>MVISSETHTVSYGEEEGEFYYHRIHRTKPFERNNHYHGTYEIYYLVSGERHYFIKEKLYSIRAGDLVLINKFDVHKTSGHGDPEHERIVINFSDSFLGKGHPLLASGLLGMFNQDRPLLRLTVPEQTIIMQILNKMADEIRERSASYEHMLQVLLTELLIKTYRLTHSASLPANVSMNPLHQKITDVVKFIHAHYADKITLQGLSETFYISPFYLSRIFKEITGFTIINYLNLTRIREAQRLLTDTDLKIVDIAESIGFESLTHFDRTFKKIMNMTASQYRKFNSVP</sequence>
<evidence type="ECO:0000256" key="1">
    <source>
        <dbReference type="ARBA" id="ARBA00023015"/>
    </source>
</evidence>
<gene>
    <name evidence="5" type="ORF">D5F53_09630</name>
</gene>
<keyword evidence="1" id="KW-0805">Transcription regulation</keyword>
<dbReference type="Proteomes" id="UP000266552">
    <property type="component" value="Chromosome"/>
</dbReference>
<dbReference type="PANTHER" id="PTHR43280">
    <property type="entry name" value="ARAC-FAMILY TRANSCRIPTIONAL REGULATOR"/>
    <property type="match status" value="1"/>
</dbReference>
<evidence type="ECO:0000259" key="4">
    <source>
        <dbReference type="PROSITE" id="PS01124"/>
    </source>
</evidence>
<dbReference type="PROSITE" id="PS01124">
    <property type="entry name" value="HTH_ARAC_FAMILY_2"/>
    <property type="match status" value="1"/>
</dbReference>
<dbReference type="AlphaFoldDB" id="A0A385TJ53"/>
<dbReference type="InterPro" id="IPR037923">
    <property type="entry name" value="HTH-like"/>
</dbReference>
<dbReference type="InterPro" id="IPR020449">
    <property type="entry name" value="Tscrpt_reg_AraC-type_HTH"/>
</dbReference>
<name>A0A385TJ53_PAELA</name>
<dbReference type="Gene3D" id="2.60.120.10">
    <property type="entry name" value="Jelly Rolls"/>
    <property type="match status" value="1"/>
</dbReference>
<dbReference type="Gene3D" id="1.10.10.60">
    <property type="entry name" value="Homeodomain-like"/>
    <property type="match status" value="2"/>
</dbReference>
<dbReference type="EMBL" id="CP032412">
    <property type="protein sequence ID" value="AYB43531.1"/>
    <property type="molecule type" value="Genomic_DNA"/>
</dbReference>
<evidence type="ECO:0000256" key="3">
    <source>
        <dbReference type="ARBA" id="ARBA00023163"/>
    </source>
</evidence>
<dbReference type="KEGG" id="plw:D5F53_09630"/>
<evidence type="ECO:0000256" key="2">
    <source>
        <dbReference type="ARBA" id="ARBA00023125"/>
    </source>
</evidence>
<dbReference type="GO" id="GO:0043565">
    <property type="term" value="F:sequence-specific DNA binding"/>
    <property type="evidence" value="ECO:0007669"/>
    <property type="project" value="InterPro"/>
</dbReference>
<evidence type="ECO:0000313" key="5">
    <source>
        <dbReference type="EMBL" id="AYB43531.1"/>
    </source>
</evidence>
<dbReference type="GO" id="GO:0003700">
    <property type="term" value="F:DNA-binding transcription factor activity"/>
    <property type="evidence" value="ECO:0007669"/>
    <property type="project" value="InterPro"/>
</dbReference>
<dbReference type="InterPro" id="IPR009057">
    <property type="entry name" value="Homeodomain-like_sf"/>
</dbReference>